<evidence type="ECO:0000313" key="1">
    <source>
        <dbReference type="EMBL" id="JAH87054.1"/>
    </source>
</evidence>
<reference evidence="1" key="1">
    <citation type="submission" date="2014-11" db="EMBL/GenBank/DDBJ databases">
        <authorList>
            <person name="Amaro Gonzalez C."/>
        </authorList>
    </citation>
    <scope>NUCLEOTIDE SEQUENCE</scope>
</reference>
<name>A0A0E9W9I5_ANGAN</name>
<dbReference type="EMBL" id="GBXM01021523">
    <property type="protein sequence ID" value="JAH87054.1"/>
    <property type="molecule type" value="Transcribed_RNA"/>
</dbReference>
<accession>A0A0E9W9I5</accession>
<protein>
    <submittedName>
        <fullName evidence="1">Uncharacterized protein</fullName>
    </submittedName>
</protein>
<dbReference type="AlphaFoldDB" id="A0A0E9W9I5"/>
<sequence>MKRPVLSSSFSESWFDNIHYNVSFYKTSKLFIYFFFQNTLCQ</sequence>
<organism evidence="1">
    <name type="scientific">Anguilla anguilla</name>
    <name type="common">European freshwater eel</name>
    <name type="synonym">Muraena anguilla</name>
    <dbReference type="NCBI Taxonomy" id="7936"/>
    <lineage>
        <taxon>Eukaryota</taxon>
        <taxon>Metazoa</taxon>
        <taxon>Chordata</taxon>
        <taxon>Craniata</taxon>
        <taxon>Vertebrata</taxon>
        <taxon>Euteleostomi</taxon>
        <taxon>Actinopterygii</taxon>
        <taxon>Neopterygii</taxon>
        <taxon>Teleostei</taxon>
        <taxon>Anguilliformes</taxon>
        <taxon>Anguillidae</taxon>
        <taxon>Anguilla</taxon>
    </lineage>
</organism>
<reference evidence="1" key="2">
    <citation type="journal article" date="2015" name="Fish Shellfish Immunol.">
        <title>Early steps in the European eel (Anguilla anguilla)-Vibrio vulnificus interaction in the gills: Role of the RtxA13 toxin.</title>
        <authorList>
            <person name="Callol A."/>
            <person name="Pajuelo D."/>
            <person name="Ebbesson L."/>
            <person name="Teles M."/>
            <person name="MacKenzie S."/>
            <person name="Amaro C."/>
        </authorList>
    </citation>
    <scope>NUCLEOTIDE SEQUENCE</scope>
</reference>
<proteinExistence type="predicted"/>